<dbReference type="InterPro" id="IPR032834">
    <property type="entry name" value="NatK-like_C"/>
</dbReference>
<dbReference type="Gene3D" id="3.30.565.10">
    <property type="entry name" value="Histidine kinase-like ATPase, C-terminal domain"/>
    <property type="match status" value="1"/>
</dbReference>
<keyword evidence="1" id="KW-1133">Transmembrane helix</keyword>
<dbReference type="EMBL" id="CEKZ01000003">
    <property type="protein sequence ID" value="CEQ03311.1"/>
    <property type="molecule type" value="Genomic_DNA"/>
</dbReference>
<feature type="transmembrane region" description="Helical" evidence="1">
    <location>
        <begin position="6"/>
        <end position="29"/>
    </location>
</feature>
<keyword evidence="3" id="KW-0808">Transferase</keyword>
<dbReference type="InterPro" id="IPR036890">
    <property type="entry name" value="HATPase_C_sf"/>
</dbReference>
<feature type="transmembrane region" description="Helical" evidence="1">
    <location>
        <begin position="125"/>
        <end position="142"/>
    </location>
</feature>
<dbReference type="GO" id="GO:0042802">
    <property type="term" value="F:identical protein binding"/>
    <property type="evidence" value="ECO:0007669"/>
    <property type="project" value="TreeGrafter"/>
</dbReference>
<protein>
    <submittedName>
        <fullName evidence="3">Sensor histidine kinase VirS</fullName>
    </submittedName>
</protein>
<dbReference type="RefSeq" id="WP_055341684.1">
    <property type="nucleotide sequence ID" value="NZ_CDNI01000003.1"/>
</dbReference>
<sequence>MFTNNDVVAFIIVPLIGSLFLIYMFFEFMGKVERNIYKHKFVYIISYIAFSIIASSISLLGMPILNGMSIIVGTMLIGHYLYNNTKLYLLYYFIYSICLLFCDLLINIVNPILVTELGIYFSSPQSYVMFSVLILRLLEYIYSKLFTLLINKRSAVNVTAKQCIRTLIVPIFSIVYIFTLIMYLQIYAGFEEMSLFMVNVILILILNVYMTYIIDSISKNNILQNEINLYHQQTKLQYQYYDSLEMKYQGSRKLIHDIRNHLHTIEDLYNMNDLQAGTKYTKDIHQMLNELNQKYYTSNKVLNIILNDKFQKIKNTHIDLDYRIGNIDLGFIRDIDITTVFANLLDNAIDAAMVVKNNSYIKIDVDKFNEFIVINIENSTNDMPVKKGERFKSTKKNHQGLGLENTIRAIKGYGGTMVVDYCENKFKVNIVIPT</sequence>
<reference evidence="3 4" key="1">
    <citation type="submission" date="2015-01" db="EMBL/GenBank/DDBJ databases">
        <authorList>
            <person name="Aslett A.Martin."/>
            <person name="De Silva Nishadi"/>
        </authorList>
    </citation>
    <scope>NUCLEOTIDE SEQUENCE [LARGE SCALE GENOMIC DNA]</scope>
    <source>
        <strain evidence="3 4">R28058</strain>
    </source>
</reference>
<evidence type="ECO:0000259" key="2">
    <source>
        <dbReference type="Pfam" id="PF14501"/>
    </source>
</evidence>
<keyword evidence="3" id="KW-0418">Kinase</keyword>
<dbReference type="Pfam" id="PF14501">
    <property type="entry name" value="HATPase_c_5"/>
    <property type="match status" value="1"/>
</dbReference>
<dbReference type="Proteomes" id="UP000049127">
    <property type="component" value="Unassembled WGS sequence"/>
</dbReference>
<proteinExistence type="predicted"/>
<dbReference type="OrthoDB" id="1634477at2"/>
<keyword evidence="1" id="KW-0812">Transmembrane</keyword>
<accession>A0A0C7QIT0</accession>
<dbReference type="PANTHER" id="PTHR40448:SF1">
    <property type="entry name" value="TWO-COMPONENT SENSOR HISTIDINE KINASE"/>
    <property type="match status" value="1"/>
</dbReference>
<dbReference type="AlphaFoldDB" id="A0A0C7QIT0"/>
<gene>
    <name evidence="3" type="primary">virS_2</name>
    <name evidence="3" type="ORF">R28058_10441</name>
</gene>
<feature type="transmembrane region" description="Helical" evidence="1">
    <location>
        <begin position="163"/>
        <end position="187"/>
    </location>
</feature>
<evidence type="ECO:0000256" key="1">
    <source>
        <dbReference type="SAM" id="Phobius"/>
    </source>
</evidence>
<dbReference type="SUPFAM" id="SSF55874">
    <property type="entry name" value="ATPase domain of HSP90 chaperone/DNA topoisomerase II/histidine kinase"/>
    <property type="match status" value="1"/>
</dbReference>
<feature type="transmembrane region" description="Helical" evidence="1">
    <location>
        <begin position="41"/>
        <end position="58"/>
    </location>
</feature>
<name>A0A0C7QIT0_PARSO</name>
<keyword evidence="1" id="KW-0472">Membrane</keyword>
<evidence type="ECO:0000313" key="3">
    <source>
        <dbReference type="EMBL" id="CEQ03311.1"/>
    </source>
</evidence>
<organism evidence="3 4">
    <name type="scientific">Paraclostridium sordellii</name>
    <name type="common">Clostridium sordellii</name>
    <dbReference type="NCBI Taxonomy" id="1505"/>
    <lineage>
        <taxon>Bacteria</taxon>
        <taxon>Bacillati</taxon>
        <taxon>Bacillota</taxon>
        <taxon>Clostridia</taxon>
        <taxon>Peptostreptococcales</taxon>
        <taxon>Peptostreptococcaceae</taxon>
        <taxon>Paraclostridium</taxon>
    </lineage>
</organism>
<feature type="domain" description="Sensor histidine kinase NatK-like C-terminal" evidence="2">
    <location>
        <begin position="335"/>
        <end position="433"/>
    </location>
</feature>
<dbReference type="PANTHER" id="PTHR40448">
    <property type="entry name" value="TWO-COMPONENT SENSOR HISTIDINE KINASE"/>
    <property type="match status" value="1"/>
</dbReference>
<dbReference type="GO" id="GO:0016301">
    <property type="term" value="F:kinase activity"/>
    <property type="evidence" value="ECO:0007669"/>
    <property type="project" value="UniProtKB-KW"/>
</dbReference>
<evidence type="ECO:0000313" key="4">
    <source>
        <dbReference type="Proteomes" id="UP000049127"/>
    </source>
</evidence>
<feature type="transmembrane region" description="Helical" evidence="1">
    <location>
        <begin position="89"/>
        <end position="113"/>
    </location>
</feature>
<feature type="transmembrane region" description="Helical" evidence="1">
    <location>
        <begin position="193"/>
        <end position="214"/>
    </location>
</feature>